<accession>A0A160PMQ8</accession>
<feature type="transmembrane region" description="Helical" evidence="1">
    <location>
        <begin position="219"/>
        <end position="239"/>
    </location>
</feature>
<feature type="chain" id="PRO_5007819715" description="Secreted protein" evidence="2">
    <location>
        <begin position="39"/>
        <end position="249"/>
    </location>
</feature>
<evidence type="ECO:0000313" key="3">
    <source>
        <dbReference type="EMBL" id="BAU95059.1"/>
    </source>
</evidence>
<evidence type="ECO:0008006" key="5">
    <source>
        <dbReference type="Google" id="ProtNLM"/>
    </source>
</evidence>
<protein>
    <recommendedName>
        <fullName evidence="5">Secreted protein</fullName>
    </recommendedName>
</protein>
<dbReference type="KEGG" id="csur:N24_0797"/>
<dbReference type="EMBL" id="AP017369">
    <property type="protein sequence ID" value="BAU95059.1"/>
    <property type="molecule type" value="Genomic_DNA"/>
</dbReference>
<name>A0A160PMQ8_9CORY</name>
<keyword evidence="1" id="KW-0812">Transmembrane</keyword>
<evidence type="ECO:0000313" key="4">
    <source>
        <dbReference type="Proteomes" id="UP000218244"/>
    </source>
</evidence>
<keyword evidence="4" id="KW-1185">Reference proteome</keyword>
<evidence type="ECO:0000256" key="2">
    <source>
        <dbReference type="SAM" id="SignalP"/>
    </source>
</evidence>
<gene>
    <name evidence="3" type="ORF">N24_0797</name>
</gene>
<dbReference type="AlphaFoldDB" id="A0A160PMQ8"/>
<dbReference type="Proteomes" id="UP000218244">
    <property type="component" value="Chromosome"/>
</dbReference>
<keyword evidence="2" id="KW-0732">Signal</keyword>
<organism evidence="3 4">
    <name type="scientific">Corynebacterium suranareeae</name>
    <dbReference type="NCBI Taxonomy" id="2506452"/>
    <lineage>
        <taxon>Bacteria</taxon>
        <taxon>Bacillati</taxon>
        <taxon>Actinomycetota</taxon>
        <taxon>Actinomycetes</taxon>
        <taxon>Mycobacteriales</taxon>
        <taxon>Corynebacteriaceae</taxon>
        <taxon>Corynebacterium</taxon>
    </lineage>
</organism>
<proteinExistence type="predicted"/>
<evidence type="ECO:0000256" key="1">
    <source>
        <dbReference type="SAM" id="Phobius"/>
    </source>
</evidence>
<reference evidence="3 4" key="1">
    <citation type="submission" date="2016-02" db="EMBL/GenBank/DDBJ databases">
        <title>Corynebacterium glutamicum N24 whole genome sequencing project.</title>
        <authorList>
            <person name="Matsutani M."/>
            <person name="Nangtapong N."/>
            <person name="Yakushi T."/>
            <person name="Matsushita K."/>
        </authorList>
    </citation>
    <scope>NUCLEOTIDE SEQUENCE [LARGE SCALE GENOMIC DNA]</scope>
    <source>
        <strain evidence="3 4">N24</strain>
    </source>
</reference>
<sequence length="249" mass="27204">MEAQRFCYFPCHNRHMRYSRVLPALFITAALSIPTASAATLSADTEREMCVANNTENSAVVSFWNSLEDTVREQRLDELDTLDPGLKAAIESYIAQDADAPTAAELQVRLDNIGSGEGLAMLLPNDPTLADPNAEQSFKTEYTYDEAVDIINGFSDDPASGVLTQLQQAATTGTRTAEIRAEVFADRAPDYNESQTALKEDFQNCVDAIDDARPIPLQYILLGGAIALAVIVLAIRAWSNSRKTSKHSQ</sequence>
<feature type="signal peptide" evidence="2">
    <location>
        <begin position="1"/>
        <end position="38"/>
    </location>
</feature>
<keyword evidence="1" id="KW-0472">Membrane</keyword>
<keyword evidence="1" id="KW-1133">Transmembrane helix</keyword>